<dbReference type="Pfam" id="PF00563">
    <property type="entry name" value="EAL"/>
    <property type="match status" value="1"/>
</dbReference>
<dbReference type="PROSITE" id="PS50887">
    <property type="entry name" value="GGDEF"/>
    <property type="match status" value="1"/>
</dbReference>
<feature type="domain" description="GGDEF" evidence="9">
    <location>
        <begin position="512"/>
        <end position="645"/>
    </location>
</feature>
<evidence type="ECO:0000256" key="6">
    <source>
        <dbReference type="SAM" id="Phobius"/>
    </source>
</evidence>
<dbReference type="eggNOG" id="COG5001">
    <property type="taxonomic scope" value="Bacteria"/>
</dbReference>
<evidence type="ECO:0000259" key="9">
    <source>
        <dbReference type="PROSITE" id="PS50887"/>
    </source>
</evidence>
<organism evidence="10 11">
    <name type="scientific">Arenimonas metalli CF5-1</name>
    <dbReference type="NCBI Taxonomy" id="1384056"/>
    <lineage>
        <taxon>Bacteria</taxon>
        <taxon>Pseudomonadati</taxon>
        <taxon>Pseudomonadota</taxon>
        <taxon>Gammaproteobacteria</taxon>
        <taxon>Lysobacterales</taxon>
        <taxon>Lysobacteraceae</taxon>
        <taxon>Arenimonas</taxon>
    </lineage>
</organism>
<feature type="transmembrane region" description="Helical" evidence="6">
    <location>
        <begin position="318"/>
        <end position="340"/>
    </location>
</feature>
<dbReference type="InterPro" id="IPR000160">
    <property type="entry name" value="GGDEF_dom"/>
</dbReference>
<dbReference type="GO" id="GO:0016020">
    <property type="term" value="C:membrane"/>
    <property type="evidence" value="ECO:0007669"/>
    <property type="project" value="UniProtKB-SubCell"/>
</dbReference>
<dbReference type="CDD" id="cd01949">
    <property type="entry name" value="GGDEF"/>
    <property type="match status" value="1"/>
</dbReference>
<dbReference type="SMART" id="SM00267">
    <property type="entry name" value="GGDEF"/>
    <property type="match status" value="1"/>
</dbReference>
<dbReference type="SUPFAM" id="SSF55785">
    <property type="entry name" value="PYP-like sensor domain (PAS domain)"/>
    <property type="match status" value="1"/>
</dbReference>
<dbReference type="SUPFAM" id="SSF141868">
    <property type="entry name" value="EAL domain-like"/>
    <property type="match status" value="1"/>
</dbReference>
<dbReference type="SUPFAM" id="SSF55073">
    <property type="entry name" value="Nucleotide cyclase"/>
    <property type="match status" value="1"/>
</dbReference>
<evidence type="ECO:0000256" key="5">
    <source>
        <dbReference type="ARBA" id="ARBA00023136"/>
    </source>
</evidence>
<dbReference type="PROSITE" id="PS50839">
    <property type="entry name" value="CHASE"/>
    <property type="match status" value="1"/>
</dbReference>
<dbReference type="EMBL" id="AVCK01000055">
    <property type="protein sequence ID" value="KFN41978.1"/>
    <property type="molecule type" value="Genomic_DNA"/>
</dbReference>
<keyword evidence="5 6" id="KW-0472">Membrane</keyword>
<dbReference type="Proteomes" id="UP000029393">
    <property type="component" value="Unassembled WGS sequence"/>
</dbReference>
<dbReference type="STRING" id="1384056.N787_04220"/>
<dbReference type="PANTHER" id="PTHR44757">
    <property type="entry name" value="DIGUANYLATE CYCLASE DGCP"/>
    <property type="match status" value="1"/>
</dbReference>
<evidence type="ECO:0000256" key="2">
    <source>
        <dbReference type="ARBA" id="ARBA00004370"/>
    </source>
</evidence>
<evidence type="ECO:0000259" key="8">
    <source>
        <dbReference type="PROSITE" id="PS50883"/>
    </source>
</evidence>
<feature type="domain" description="EAL" evidence="8">
    <location>
        <begin position="656"/>
        <end position="907"/>
    </location>
</feature>
<evidence type="ECO:0000256" key="4">
    <source>
        <dbReference type="ARBA" id="ARBA00022989"/>
    </source>
</evidence>
<feature type="domain" description="CHASE" evidence="7">
    <location>
        <begin position="134"/>
        <end position="303"/>
    </location>
</feature>
<evidence type="ECO:0000313" key="10">
    <source>
        <dbReference type="EMBL" id="KFN41978.1"/>
    </source>
</evidence>
<comment type="cofactor">
    <cofactor evidence="1">
        <name>Mg(2+)</name>
        <dbReference type="ChEBI" id="CHEBI:18420"/>
    </cofactor>
</comment>
<accession>A0A091AP96</accession>
<evidence type="ECO:0000259" key="7">
    <source>
        <dbReference type="PROSITE" id="PS50839"/>
    </source>
</evidence>
<evidence type="ECO:0000256" key="1">
    <source>
        <dbReference type="ARBA" id="ARBA00001946"/>
    </source>
</evidence>
<evidence type="ECO:0000313" key="11">
    <source>
        <dbReference type="Proteomes" id="UP000029393"/>
    </source>
</evidence>
<dbReference type="InterPro" id="IPR001633">
    <property type="entry name" value="EAL_dom"/>
</dbReference>
<reference evidence="10 11" key="1">
    <citation type="submission" date="2013-09" db="EMBL/GenBank/DDBJ databases">
        <title>Genome sequencing of Arenimonas metalli.</title>
        <authorList>
            <person name="Chen F."/>
            <person name="Wang G."/>
        </authorList>
    </citation>
    <scope>NUCLEOTIDE SEQUENCE [LARGE SCALE GENOMIC DNA]</scope>
    <source>
        <strain evidence="10 11">CF5-1</strain>
    </source>
</reference>
<sequence>MGEGPILPHLAQGQEKGLENRRKDGGFLGQPAWLWSLGALLVGLALSLLAASLHRDALARSEQVRLERLAERSFDAVDSQLQTCGLLVRSVQALFLASDEVTIDEFEAMYSNLRPREQFPSLQAVAYAVKSDRPSPDAEPDGQLRYPTVLVAPMQGNRMLLGLDIATQPANLAAARFSRDADQPVMSAAFRLVQRANMPGSDDGLTIRLPVFTPGPQPRDLAERRAREMGSLAASFRITRLIEDALPREALDRFDLEVFDISDGEASPRLLYTNPREIEARKGVETATFVRDLAYGGRTWRMMADAELLDDEAGWLPLLTFGIGCLASLLMATLALSIAGTRARALALARDMSSQYRESEERFRALNELLPALVLLARVGDGQLVYANQACRDRFGISDEFLSPTLPELVEDPAMRERVVGMGTDPGAIFNETVRLRVPGQDPFWATLSVSRIMLGEQPHLLAVANDITELRVLSEELSYQATHDALTGLLNRREFERQLDAAIAALDAGAPPAALLYMDLDQFKLINDTSGHYAGDQLLAQLAALFAGLLPRDAIVARLGGDEFAFLLERTDEARAAALAEKIRVEIDGYVFGWEQRNYTISASIGVVMMRGPGLSQRTLLAHADTACYMAKERGRNRVHLFSEDDLETTQRRSEMEWAGRIRQALADGRFLLHFQELAPLWYGEQAEGVHVEMLVRLRDESGAMVPPGAFIPAAERFGLMPQLDRWVVDTTLANFNRIHPSGKPVKLCAINLSGPTFEDDSFADFVLQRLEDYGVPPQRICFEITETAAVSSMARAVEFMQKLRAAGCKFSLDDFGSGMASFGYLKNLPVDFIKIDGSFIRNIETDPVSYSIVRAVTDIGHQLGLQVVAEWVADDRARDLLRGLSVDYAQGFAIHKPEAALCFRG</sequence>
<evidence type="ECO:0000256" key="3">
    <source>
        <dbReference type="ARBA" id="ARBA00022692"/>
    </source>
</evidence>
<dbReference type="SMART" id="SM01079">
    <property type="entry name" value="CHASE"/>
    <property type="match status" value="1"/>
</dbReference>
<dbReference type="Pfam" id="PF03924">
    <property type="entry name" value="CHASE"/>
    <property type="match status" value="1"/>
</dbReference>
<proteinExistence type="predicted"/>
<dbReference type="PATRIC" id="fig|1384056.3.peg.2363"/>
<gene>
    <name evidence="10" type="ORF">N787_04220</name>
</gene>
<dbReference type="Pfam" id="PF00990">
    <property type="entry name" value="GGDEF"/>
    <property type="match status" value="1"/>
</dbReference>
<feature type="transmembrane region" description="Helical" evidence="6">
    <location>
        <begin position="32"/>
        <end position="53"/>
    </location>
</feature>
<dbReference type="CDD" id="cd00130">
    <property type="entry name" value="PAS"/>
    <property type="match status" value="1"/>
</dbReference>
<dbReference type="InterPro" id="IPR035965">
    <property type="entry name" value="PAS-like_dom_sf"/>
</dbReference>
<dbReference type="NCBIfam" id="TIGR00254">
    <property type="entry name" value="GGDEF"/>
    <property type="match status" value="1"/>
</dbReference>
<keyword evidence="11" id="KW-1185">Reference proteome</keyword>
<comment type="subcellular location">
    <subcellularLocation>
        <location evidence="2">Membrane</location>
    </subcellularLocation>
</comment>
<dbReference type="PROSITE" id="PS50883">
    <property type="entry name" value="EAL"/>
    <property type="match status" value="1"/>
</dbReference>
<dbReference type="InterPro" id="IPR043128">
    <property type="entry name" value="Rev_trsase/Diguanyl_cyclase"/>
</dbReference>
<dbReference type="Gene3D" id="3.30.70.270">
    <property type="match status" value="1"/>
</dbReference>
<dbReference type="InterPro" id="IPR035919">
    <property type="entry name" value="EAL_sf"/>
</dbReference>
<dbReference type="CDD" id="cd01948">
    <property type="entry name" value="EAL"/>
    <property type="match status" value="1"/>
</dbReference>
<keyword evidence="4 6" id="KW-1133">Transmembrane helix</keyword>
<dbReference type="Gene3D" id="3.30.450.350">
    <property type="entry name" value="CHASE domain"/>
    <property type="match status" value="1"/>
</dbReference>
<dbReference type="SMART" id="SM00052">
    <property type="entry name" value="EAL"/>
    <property type="match status" value="1"/>
</dbReference>
<dbReference type="InterPro" id="IPR052155">
    <property type="entry name" value="Biofilm_reg_signaling"/>
</dbReference>
<keyword evidence="3 6" id="KW-0812">Transmembrane</keyword>
<dbReference type="AlphaFoldDB" id="A0A091AP96"/>
<dbReference type="NCBIfam" id="TIGR00229">
    <property type="entry name" value="sensory_box"/>
    <property type="match status" value="1"/>
</dbReference>
<name>A0A091AP96_9GAMM</name>
<dbReference type="InterPro" id="IPR000014">
    <property type="entry name" value="PAS"/>
</dbReference>
<dbReference type="GO" id="GO:0007165">
    <property type="term" value="P:signal transduction"/>
    <property type="evidence" value="ECO:0007669"/>
    <property type="project" value="UniProtKB-ARBA"/>
</dbReference>
<evidence type="ECO:0008006" key="12">
    <source>
        <dbReference type="Google" id="ProtNLM"/>
    </source>
</evidence>
<comment type="caution">
    <text evidence="10">The sequence shown here is derived from an EMBL/GenBank/DDBJ whole genome shotgun (WGS) entry which is preliminary data.</text>
</comment>
<dbReference type="GO" id="GO:0003824">
    <property type="term" value="F:catalytic activity"/>
    <property type="evidence" value="ECO:0007669"/>
    <property type="project" value="UniProtKB-ARBA"/>
</dbReference>
<dbReference type="InterPro" id="IPR042240">
    <property type="entry name" value="CHASE_sf"/>
</dbReference>
<dbReference type="InterPro" id="IPR006189">
    <property type="entry name" value="CHASE_dom"/>
</dbReference>
<dbReference type="Gene3D" id="3.20.20.450">
    <property type="entry name" value="EAL domain"/>
    <property type="match status" value="1"/>
</dbReference>
<protein>
    <recommendedName>
        <fullName evidence="12">Diguanylate cyclase</fullName>
    </recommendedName>
</protein>
<dbReference type="Gene3D" id="3.30.450.20">
    <property type="entry name" value="PAS domain"/>
    <property type="match status" value="1"/>
</dbReference>
<dbReference type="FunFam" id="3.30.70.270:FF:000001">
    <property type="entry name" value="Diguanylate cyclase domain protein"/>
    <property type="match status" value="1"/>
</dbReference>
<dbReference type="PANTHER" id="PTHR44757:SF4">
    <property type="entry name" value="DIGUANYLATE CYCLASE DGCE-RELATED"/>
    <property type="match status" value="1"/>
</dbReference>
<dbReference type="InterPro" id="IPR029787">
    <property type="entry name" value="Nucleotide_cyclase"/>
</dbReference>